<sequence length="90" mass="10334">MSSWLIHYNKRFIISISLAFMLRLFGFKSTMFMVVLTIAILVLPLMLPPLPPPPMILMLVPLVIMLLLVKLALYSKHGPADVIYQCNFTW</sequence>
<name>A0A0R0KQG7_SOYBN</name>
<dbReference type="Gramene" id="KRH66787">
    <property type="protein sequence ID" value="KRH66787"/>
    <property type="gene ID" value="GLYMA_03G128400"/>
</dbReference>
<dbReference type="InParanoid" id="A0A0R0KQG7"/>
<evidence type="ECO:0000313" key="3">
    <source>
        <dbReference type="EnsemblPlants" id="KRH66787"/>
    </source>
</evidence>
<proteinExistence type="predicted"/>
<evidence type="ECO:0000313" key="4">
    <source>
        <dbReference type="Proteomes" id="UP000008827"/>
    </source>
</evidence>
<dbReference type="PANTHER" id="PTHR38928:SF7">
    <property type="entry name" value="ARGOS7"/>
    <property type="match status" value="1"/>
</dbReference>
<keyword evidence="4" id="KW-1185">Reference proteome</keyword>
<reference evidence="2 3" key="1">
    <citation type="journal article" date="2010" name="Nature">
        <title>Genome sequence of the palaeopolyploid soybean.</title>
        <authorList>
            <person name="Schmutz J."/>
            <person name="Cannon S.B."/>
            <person name="Schlueter J."/>
            <person name="Ma J."/>
            <person name="Mitros T."/>
            <person name="Nelson W."/>
            <person name="Hyten D.L."/>
            <person name="Song Q."/>
            <person name="Thelen J.J."/>
            <person name="Cheng J."/>
            <person name="Xu D."/>
            <person name="Hellsten U."/>
            <person name="May G.D."/>
            <person name="Yu Y."/>
            <person name="Sakurai T."/>
            <person name="Umezawa T."/>
            <person name="Bhattacharyya M.K."/>
            <person name="Sandhu D."/>
            <person name="Valliyodan B."/>
            <person name="Lindquist E."/>
            <person name="Peto M."/>
            <person name="Grant D."/>
            <person name="Shu S."/>
            <person name="Goodstein D."/>
            <person name="Barry K."/>
            <person name="Futrell-Griggs M."/>
            <person name="Abernathy B."/>
            <person name="Du J."/>
            <person name="Tian Z."/>
            <person name="Zhu L."/>
            <person name="Gill N."/>
            <person name="Joshi T."/>
            <person name="Libault M."/>
            <person name="Sethuraman A."/>
            <person name="Zhang X.-C."/>
            <person name="Shinozaki K."/>
            <person name="Nguyen H.T."/>
            <person name="Wing R.A."/>
            <person name="Cregan P."/>
            <person name="Specht J."/>
            <person name="Grimwood J."/>
            <person name="Rokhsar D."/>
            <person name="Stacey G."/>
            <person name="Shoemaker R.C."/>
            <person name="Jackson S.A."/>
        </authorList>
    </citation>
    <scope>NUCLEOTIDE SEQUENCE [LARGE SCALE GENOMIC DNA]</scope>
    <source>
        <strain evidence="3">cv. Williams 82</strain>
        <tissue evidence="2">Callus</tissue>
    </source>
</reference>
<evidence type="ECO:0000256" key="1">
    <source>
        <dbReference type="SAM" id="Phobius"/>
    </source>
</evidence>
<protein>
    <submittedName>
        <fullName evidence="2 3">Uncharacterized protein</fullName>
    </submittedName>
</protein>
<dbReference type="OrthoDB" id="10489887at2759"/>
<dbReference type="EnsemblPlants" id="KRH66787">
    <property type="protein sequence ID" value="KRH66787"/>
    <property type="gene ID" value="GLYMA_03G128400"/>
</dbReference>
<keyword evidence="1" id="KW-1133">Transmembrane helix</keyword>
<gene>
    <name evidence="2" type="ORF">GLYMA_03G128400</name>
</gene>
<organism evidence="2">
    <name type="scientific">Glycine max</name>
    <name type="common">Soybean</name>
    <name type="synonym">Glycine hispida</name>
    <dbReference type="NCBI Taxonomy" id="3847"/>
    <lineage>
        <taxon>Eukaryota</taxon>
        <taxon>Viridiplantae</taxon>
        <taxon>Streptophyta</taxon>
        <taxon>Embryophyta</taxon>
        <taxon>Tracheophyta</taxon>
        <taxon>Spermatophyta</taxon>
        <taxon>Magnoliopsida</taxon>
        <taxon>eudicotyledons</taxon>
        <taxon>Gunneridae</taxon>
        <taxon>Pentapetalae</taxon>
        <taxon>rosids</taxon>
        <taxon>fabids</taxon>
        <taxon>Fabales</taxon>
        <taxon>Fabaceae</taxon>
        <taxon>Papilionoideae</taxon>
        <taxon>50 kb inversion clade</taxon>
        <taxon>NPAAA clade</taxon>
        <taxon>indigoferoid/millettioid clade</taxon>
        <taxon>Phaseoleae</taxon>
        <taxon>Glycine</taxon>
        <taxon>Glycine subgen. Soja</taxon>
    </lineage>
</organism>
<dbReference type="EMBL" id="CM000836">
    <property type="protein sequence ID" value="KRH66787.1"/>
    <property type="molecule type" value="Genomic_DNA"/>
</dbReference>
<reference evidence="3" key="2">
    <citation type="submission" date="2018-02" db="UniProtKB">
        <authorList>
            <consortium name="EnsemblPlants"/>
        </authorList>
    </citation>
    <scope>IDENTIFICATION</scope>
    <source>
        <strain evidence="3">Williams 82</strain>
    </source>
</reference>
<keyword evidence="1" id="KW-0812">Transmembrane</keyword>
<accession>A0A0R0KQG7</accession>
<dbReference type="Proteomes" id="UP000008827">
    <property type="component" value="Chromosome 3"/>
</dbReference>
<dbReference type="AlphaFoldDB" id="A0A0R0KQG7"/>
<reference evidence="2" key="3">
    <citation type="submission" date="2018-07" db="EMBL/GenBank/DDBJ databases">
        <title>WGS assembly of Glycine max.</title>
        <authorList>
            <person name="Schmutz J."/>
            <person name="Cannon S."/>
            <person name="Schlueter J."/>
            <person name="Ma J."/>
            <person name="Mitros T."/>
            <person name="Nelson W."/>
            <person name="Hyten D."/>
            <person name="Song Q."/>
            <person name="Thelen J."/>
            <person name="Cheng J."/>
            <person name="Xu D."/>
            <person name="Hellsten U."/>
            <person name="May G."/>
            <person name="Yu Y."/>
            <person name="Sakurai T."/>
            <person name="Umezawa T."/>
            <person name="Bhattacharyya M."/>
            <person name="Sandhu D."/>
            <person name="Valliyodan B."/>
            <person name="Lindquist E."/>
            <person name="Peto M."/>
            <person name="Grant D."/>
            <person name="Shu S."/>
            <person name="Goodstein D."/>
            <person name="Barry K."/>
            <person name="Futrell-Griggs M."/>
            <person name="Abernathy B."/>
            <person name="Du J."/>
            <person name="Tian Z."/>
            <person name="Zhu L."/>
            <person name="Gill N."/>
            <person name="Joshi T."/>
            <person name="Libault M."/>
            <person name="Sethuraman A."/>
            <person name="Zhang X."/>
            <person name="Shinozaki K."/>
            <person name="Nguyen H."/>
            <person name="Wing R."/>
            <person name="Cregan P."/>
            <person name="Specht J."/>
            <person name="Grimwood J."/>
            <person name="Rokhsar D."/>
            <person name="Stacey G."/>
            <person name="Shoemaker R."/>
            <person name="Jackson S."/>
        </authorList>
    </citation>
    <scope>NUCLEOTIDE SEQUENCE</scope>
    <source>
        <tissue evidence="2">Callus</tissue>
    </source>
</reference>
<evidence type="ECO:0000313" key="2">
    <source>
        <dbReference type="EMBL" id="KRH66787.1"/>
    </source>
</evidence>
<feature type="transmembrane region" description="Helical" evidence="1">
    <location>
        <begin position="12"/>
        <end position="43"/>
    </location>
</feature>
<dbReference type="PANTHER" id="PTHR38928">
    <property type="entry name" value="ARGOS7"/>
    <property type="match status" value="1"/>
</dbReference>
<keyword evidence="1" id="KW-0472">Membrane</keyword>
<feature type="transmembrane region" description="Helical" evidence="1">
    <location>
        <begin position="55"/>
        <end position="73"/>
    </location>
</feature>